<dbReference type="EMBL" id="PGOL01000523">
    <property type="protein sequence ID" value="PKI69064.1"/>
    <property type="molecule type" value="Genomic_DNA"/>
</dbReference>
<dbReference type="GO" id="GO:0005576">
    <property type="term" value="C:extracellular region"/>
    <property type="evidence" value="ECO:0007669"/>
    <property type="project" value="UniProtKB-SubCell"/>
</dbReference>
<evidence type="ECO:0000256" key="6">
    <source>
        <dbReference type="ARBA" id="ARBA00022963"/>
    </source>
</evidence>
<dbReference type="InterPro" id="IPR051238">
    <property type="entry name" value="GDSL_esterase/lipase"/>
</dbReference>
<evidence type="ECO:0000256" key="7">
    <source>
        <dbReference type="ARBA" id="ARBA00023098"/>
    </source>
</evidence>
<comment type="caution">
    <text evidence="8">The sequence shown here is derived from an EMBL/GenBank/DDBJ whole genome shotgun (WGS) entry which is preliminary data.</text>
</comment>
<accession>A0A2I0KKK9</accession>
<keyword evidence="5" id="KW-0378">Hydrolase</keyword>
<dbReference type="Gene3D" id="3.40.50.1110">
    <property type="entry name" value="SGNH hydrolase"/>
    <property type="match status" value="1"/>
</dbReference>
<dbReference type="PANTHER" id="PTHR45650:SF9">
    <property type="entry name" value="SGNH HYDROLASE-TYPE ESTERASE DOMAIN-CONTAINING PROTEIN"/>
    <property type="match status" value="1"/>
</dbReference>
<dbReference type="STRING" id="22663.A0A2I0KKK9"/>
<evidence type="ECO:0000313" key="9">
    <source>
        <dbReference type="Proteomes" id="UP000233551"/>
    </source>
</evidence>
<evidence type="ECO:0000313" key="8">
    <source>
        <dbReference type="EMBL" id="PKI69064.1"/>
    </source>
</evidence>
<dbReference type="Proteomes" id="UP000233551">
    <property type="component" value="Unassembled WGS sequence"/>
</dbReference>
<evidence type="ECO:0000256" key="5">
    <source>
        <dbReference type="ARBA" id="ARBA00022801"/>
    </source>
</evidence>
<keyword evidence="4" id="KW-0732">Signal</keyword>
<keyword evidence="3" id="KW-0964">Secreted</keyword>
<dbReference type="OrthoDB" id="1600564at2759"/>
<comment type="similarity">
    <text evidence="2">Belongs to the 'GDSL' lipolytic enzyme family.</text>
</comment>
<keyword evidence="9" id="KW-1185">Reference proteome</keyword>
<sequence>MPLNLGIWRIVASALVILFLSPNQRIDGAPVVPCYFIFGNSKNDNRNNNSIDTVVKANFPPFGIDYPDGPTGRFTNGKSMADLIAGVGILEETAKGLGNLATFKDQVNQHKDSISRLVKILGGNKASVMSRLSRCLYHVHLGNNDFRGNYYLPWQFSSSCKYDPGIVCQSSSRNYGQEDKGAVFISVQHAIAE</sequence>
<dbReference type="PANTHER" id="PTHR45650">
    <property type="entry name" value="GDSL-LIKE LIPASE/ACYLHYDROLASE-RELATED"/>
    <property type="match status" value="1"/>
</dbReference>
<dbReference type="InterPro" id="IPR036514">
    <property type="entry name" value="SGNH_hydro_sf"/>
</dbReference>
<evidence type="ECO:0000256" key="2">
    <source>
        <dbReference type="ARBA" id="ARBA00008668"/>
    </source>
</evidence>
<proteinExistence type="inferred from homology"/>
<evidence type="ECO:0000256" key="4">
    <source>
        <dbReference type="ARBA" id="ARBA00022729"/>
    </source>
</evidence>
<dbReference type="GO" id="GO:0016787">
    <property type="term" value="F:hydrolase activity"/>
    <property type="evidence" value="ECO:0007669"/>
    <property type="project" value="UniProtKB-KW"/>
</dbReference>
<protein>
    <submittedName>
        <fullName evidence="8">Uncharacterized protein</fullName>
    </submittedName>
</protein>
<dbReference type="GeneID" id="116204327"/>
<comment type="subcellular location">
    <subcellularLocation>
        <location evidence="1">Secreted</location>
    </subcellularLocation>
</comment>
<evidence type="ECO:0000256" key="1">
    <source>
        <dbReference type="ARBA" id="ARBA00004613"/>
    </source>
</evidence>
<evidence type="ECO:0000256" key="3">
    <source>
        <dbReference type="ARBA" id="ARBA00022525"/>
    </source>
</evidence>
<name>A0A2I0KKK9_PUNGR</name>
<keyword evidence="7" id="KW-0443">Lipid metabolism</keyword>
<gene>
    <name evidence="8" type="ORF">CRG98_010533</name>
</gene>
<dbReference type="GO" id="GO:0016042">
    <property type="term" value="P:lipid catabolic process"/>
    <property type="evidence" value="ECO:0007669"/>
    <property type="project" value="UniProtKB-KW"/>
</dbReference>
<dbReference type="AlphaFoldDB" id="A0A2I0KKK9"/>
<keyword evidence="6" id="KW-0442">Lipid degradation</keyword>
<organism evidence="8 9">
    <name type="scientific">Punica granatum</name>
    <name type="common">Pomegranate</name>
    <dbReference type="NCBI Taxonomy" id="22663"/>
    <lineage>
        <taxon>Eukaryota</taxon>
        <taxon>Viridiplantae</taxon>
        <taxon>Streptophyta</taxon>
        <taxon>Embryophyta</taxon>
        <taxon>Tracheophyta</taxon>
        <taxon>Spermatophyta</taxon>
        <taxon>Magnoliopsida</taxon>
        <taxon>eudicotyledons</taxon>
        <taxon>Gunneridae</taxon>
        <taxon>Pentapetalae</taxon>
        <taxon>rosids</taxon>
        <taxon>malvids</taxon>
        <taxon>Myrtales</taxon>
        <taxon>Lythraceae</taxon>
        <taxon>Punica</taxon>
    </lineage>
</organism>
<reference evidence="8 9" key="1">
    <citation type="submission" date="2017-11" db="EMBL/GenBank/DDBJ databases">
        <title>De-novo sequencing of pomegranate (Punica granatum L.) genome.</title>
        <authorList>
            <person name="Akparov Z."/>
            <person name="Amiraslanov A."/>
            <person name="Hajiyeva S."/>
            <person name="Abbasov M."/>
            <person name="Kaur K."/>
            <person name="Hamwieh A."/>
            <person name="Solovyev V."/>
            <person name="Salamov A."/>
            <person name="Braich B."/>
            <person name="Kosarev P."/>
            <person name="Mahmoud A."/>
            <person name="Hajiyev E."/>
            <person name="Babayeva S."/>
            <person name="Izzatullayeva V."/>
            <person name="Mammadov A."/>
            <person name="Mammadov A."/>
            <person name="Sharifova S."/>
            <person name="Ojaghi J."/>
            <person name="Eynullazada K."/>
            <person name="Bayramov B."/>
            <person name="Abdulazimova A."/>
            <person name="Shahmuradov I."/>
        </authorList>
    </citation>
    <scope>NUCLEOTIDE SEQUENCE [LARGE SCALE GENOMIC DNA]</scope>
    <source>
        <strain evidence="9">cv. AG2017</strain>
        <tissue evidence="8">Leaf</tissue>
    </source>
</reference>